<organism evidence="6 7">
    <name type="scientific">Dethiosulfovibrio salsuginis</name>
    <dbReference type="NCBI Taxonomy" id="561720"/>
    <lineage>
        <taxon>Bacteria</taxon>
        <taxon>Thermotogati</taxon>
        <taxon>Synergistota</taxon>
        <taxon>Synergistia</taxon>
        <taxon>Synergistales</taxon>
        <taxon>Dethiosulfovibrionaceae</taxon>
        <taxon>Dethiosulfovibrio</taxon>
    </lineage>
</organism>
<keyword evidence="1 3" id="KW-0597">Phosphoprotein</keyword>
<accession>A0A1X7JHV8</accession>
<dbReference type="InterPro" id="IPR039420">
    <property type="entry name" value="WalR-like"/>
</dbReference>
<evidence type="ECO:0000313" key="7">
    <source>
        <dbReference type="Proteomes" id="UP000193355"/>
    </source>
</evidence>
<dbReference type="PROSITE" id="PS50043">
    <property type="entry name" value="HTH_LUXR_2"/>
    <property type="match status" value="1"/>
</dbReference>
<dbReference type="InterPro" id="IPR000792">
    <property type="entry name" value="Tscrpt_reg_LuxR_C"/>
</dbReference>
<dbReference type="SMART" id="SM00421">
    <property type="entry name" value="HTH_LUXR"/>
    <property type="match status" value="1"/>
</dbReference>
<dbReference type="GO" id="GO:0006355">
    <property type="term" value="P:regulation of DNA-templated transcription"/>
    <property type="evidence" value="ECO:0007669"/>
    <property type="project" value="InterPro"/>
</dbReference>
<name>A0A1X7JHV8_9BACT</name>
<protein>
    <submittedName>
        <fullName evidence="6">Two component transcriptional regulator, LuxR family</fullName>
    </submittedName>
</protein>
<dbReference type="Pfam" id="PF00072">
    <property type="entry name" value="Response_reg"/>
    <property type="match status" value="1"/>
</dbReference>
<dbReference type="EMBL" id="FXBB01000012">
    <property type="protein sequence ID" value="SMG27288.1"/>
    <property type="molecule type" value="Genomic_DNA"/>
</dbReference>
<dbReference type="InterPro" id="IPR011006">
    <property type="entry name" value="CheY-like_superfamily"/>
</dbReference>
<feature type="domain" description="HTH luxR-type" evidence="4">
    <location>
        <begin position="145"/>
        <end position="210"/>
    </location>
</feature>
<evidence type="ECO:0000259" key="5">
    <source>
        <dbReference type="PROSITE" id="PS50110"/>
    </source>
</evidence>
<dbReference type="RefSeq" id="WP_085544443.1">
    <property type="nucleotide sequence ID" value="NZ_FXBB01000012.1"/>
</dbReference>
<feature type="modified residue" description="4-aspartylphosphate" evidence="3">
    <location>
        <position position="56"/>
    </location>
</feature>
<dbReference type="OrthoDB" id="9779069at2"/>
<evidence type="ECO:0000259" key="4">
    <source>
        <dbReference type="PROSITE" id="PS50043"/>
    </source>
</evidence>
<dbReference type="GO" id="GO:0003677">
    <property type="term" value="F:DNA binding"/>
    <property type="evidence" value="ECO:0007669"/>
    <property type="project" value="UniProtKB-KW"/>
</dbReference>
<evidence type="ECO:0000313" key="6">
    <source>
        <dbReference type="EMBL" id="SMG27288.1"/>
    </source>
</evidence>
<evidence type="ECO:0000256" key="1">
    <source>
        <dbReference type="ARBA" id="ARBA00022553"/>
    </source>
</evidence>
<keyword evidence="2" id="KW-0238">DNA-binding</keyword>
<reference evidence="7" key="1">
    <citation type="submission" date="2017-04" db="EMBL/GenBank/DDBJ databases">
        <authorList>
            <person name="Varghese N."/>
            <person name="Submissions S."/>
        </authorList>
    </citation>
    <scope>NUCLEOTIDE SEQUENCE [LARGE SCALE GENOMIC DNA]</scope>
    <source>
        <strain evidence="7">USBA 82</strain>
    </source>
</reference>
<gene>
    <name evidence="6" type="ORF">SAMN06275492_11242</name>
</gene>
<dbReference type="CDD" id="cd17535">
    <property type="entry name" value="REC_NarL-like"/>
    <property type="match status" value="1"/>
</dbReference>
<feature type="domain" description="Response regulatory" evidence="5">
    <location>
        <begin position="5"/>
        <end position="121"/>
    </location>
</feature>
<dbReference type="InterPro" id="IPR058245">
    <property type="entry name" value="NreC/VraR/RcsB-like_REC"/>
</dbReference>
<dbReference type="InterPro" id="IPR001789">
    <property type="entry name" value="Sig_transdc_resp-reg_receiver"/>
</dbReference>
<evidence type="ECO:0000256" key="3">
    <source>
        <dbReference type="PROSITE-ProRule" id="PRU00169"/>
    </source>
</evidence>
<dbReference type="Gene3D" id="3.40.50.2300">
    <property type="match status" value="1"/>
</dbReference>
<dbReference type="Proteomes" id="UP000193355">
    <property type="component" value="Unassembled WGS sequence"/>
</dbReference>
<dbReference type="InterPro" id="IPR016032">
    <property type="entry name" value="Sig_transdc_resp-reg_C-effctor"/>
</dbReference>
<dbReference type="PANTHER" id="PTHR43214:SF43">
    <property type="entry name" value="TWO-COMPONENT RESPONSE REGULATOR"/>
    <property type="match status" value="1"/>
</dbReference>
<keyword evidence="7" id="KW-1185">Reference proteome</keyword>
<sequence>MRKIRLVLVDDHKLFRDGIRKLLEMEPDMVIEGEASDGIEGIDMVRKIRPDIVLFDVGMPGMDGIQLVQELNRTTSGIKYVAITAYQDEARLSELSAAGVDGFVIKSSGRLELLSAVRSVSRGQCYVDPKVAGLLLGALHKKKDEDVMLSDLTEREREVLFWLAQGLSNLEISEKMVLSEKTIKNHVSHILKKLDLRDRTQAAILAWRMGIAREKEEGSEA</sequence>
<dbReference type="PROSITE" id="PS00622">
    <property type="entry name" value="HTH_LUXR_1"/>
    <property type="match status" value="1"/>
</dbReference>
<dbReference type="SUPFAM" id="SSF46894">
    <property type="entry name" value="C-terminal effector domain of the bipartite response regulators"/>
    <property type="match status" value="1"/>
</dbReference>
<dbReference type="PROSITE" id="PS50110">
    <property type="entry name" value="RESPONSE_REGULATORY"/>
    <property type="match status" value="1"/>
</dbReference>
<dbReference type="STRING" id="561720.SAMN06275492_11242"/>
<dbReference type="CDD" id="cd06170">
    <property type="entry name" value="LuxR_C_like"/>
    <property type="match status" value="1"/>
</dbReference>
<dbReference type="GO" id="GO:0000160">
    <property type="term" value="P:phosphorelay signal transduction system"/>
    <property type="evidence" value="ECO:0007669"/>
    <property type="project" value="InterPro"/>
</dbReference>
<evidence type="ECO:0000256" key="2">
    <source>
        <dbReference type="ARBA" id="ARBA00023125"/>
    </source>
</evidence>
<dbReference type="Pfam" id="PF00196">
    <property type="entry name" value="GerE"/>
    <property type="match status" value="1"/>
</dbReference>
<dbReference type="SMART" id="SM00448">
    <property type="entry name" value="REC"/>
    <property type="match status" value="1"/>
</dbReference>
<dbReference type="PANTHER" id="PTHR43214">
    <property type="entry name" value="TWO-COMPONENT RESPONSE REGULATOR"/>
    <property type="match status" value="1"/>
</dbReference>
<dbReference type="AlphaFoldDB" id="A0A1X7JHV8"/>
<dbReference type="SUPFAM" id="SSF52172">
    <property type="entry name" value="CheY-like"/>
    <property type="match status" value="1"/>
</dbReference>
<dbReference type="PRINTS" id="PR00038">
    <property type="entry name" value="HTHLUXR"/>
</dbReference>
<proteinExistence type="predicted"/>